<dbReference type="Proteomes" id="UP001497680">
    <property type="component" value="Unassembled WGS sequence"/>
</dbReference>
<protein>
    <submittedName>
        <fullName evidence="1">Uncharacterized protein</fullName>
    </submittedName>
</protein>
<evidence type="ECO:0000313" key="1">
    <source>
        <dbReference type="EMBL" id="KAI6085575.1"/>
    </source>
</evidence>
<gene>
    <name evidence="1" type="ORF">F4821DRAFT_260713</name>
</gene>
<keyword evidence="2" id="KW-1185">Reference proteome</keyword>
<dbReference type="EMBL" id="MU394323">
    <property type="protein sequence ID" value="KAI6085575.1"/>
    <property type="molecule type" value="Genomic_DNA"/>
</dbReference>
<comment type="caution">
    <text evidence="1">The sequence shown here is derived from an EMBL/GenBank/DDBJ whole genome shotgun (WGS) entry which is preliminary data.</text>
</comment>
<proteinExistence type="predicted"/>
<evidence type="ECO:0000313" key="2">
    <source>
        <dbReference type="Proteomes" id="UP001497680"/>
    </source>
</evidence>
<name>A0ACC0CYN4_9PEZI</name>
<sequence>MAWTPSPTRTSTGSEIPYNTTTNTMREMHASTEGGRLGGGGFPHPDSAVFMSFMEAQEGNSSLTDRDVGNVITLDHDGIHVKYTHGDIQKMQANLTDARADGLFPTTTALSDNVRATVDDHARLVSLNRVREAYHPEEWNQQPAVVDLLFRITRDIRARDKLAADKSEEDRVKAHLDNMMSGVNAEAKLYNIVKHAVTYAIKNGSTDHDAAVAGQNMAQLLNGIRGVIKEMGDKGDHGVHGVNIEAVLEDVFGMIDFALDGQAKQVDGRVKHMDGQIEHVDGQIKHLNAIGHHVNAIDGHVHSLGNNINSFGTLLNSTNGNVVSLTTQVALLQTIVNLIPRLVSDGVEQLLPEIIQQAFGPIVQALEAQLGVASNHSFGGVYGHNKKSILKKITSAFKKLFKKSF</sequence>
<organism evidence="1 2">
    <name type="scientific">Hypoxylon rubiginosum</name>
    <dbReference type="NCBI Taxonomy" id="110542"/>
    <lineage>
        <taxon>Eukaryota</taxon>
        <taxon>Fungi</taxon>
        <taxon>Dikarya</taxon>
        <taxon>Ascomycota</taxon>
        <taxon>Pezizomycotina</taxon>
        <taxon>Sordariomycetes</taxon>
        <taxon>Xylariomycetidae</taxon>
        <taxon>Xylariales</taxon>
        <taxon>Hypoxylaceae</taxon>
        <taxon>Hypoxylon</taxon>
    </lineage>
</organism>
<reference evidence="1 2" key="1">
    <citation type="journal article" date="2022" name="New Phytol.">
        <title>Ecological generalism drives hyperdiversity of secondary metabolite gene clusters in xylarialean endophytes.</title>
        <authorList>
            <person name="Franco M.E.E."/>
            <person name="Wisecaver J.H."/>
            <person name="Arnold A.E."/>
            <person name="Ju Y.M."/>
            <person name="Slot J.C."/>
            <person name="Ahrendt S."/>
            <person name="Moore L.P."/>
            <person name="Eastman K.E."/>
            <person name="Scott K."/>
            <person name="Konkel Z."/>
            <person name="Mondo S.J."/>
            <person name="Kuo A."/>
            <person name="Hayes R.D."/>
            <person name="Haridas S."/>
            <person name="Andreopoulos B."/>
            <person name="Riley R."/>
            <person name="LaButti K."/>
            <person name="Pangilinan J."/>
            <person name="Lipzen A."/>
            <person name="Amirebrahimi M."/>
            <person name="Yan J."/>
            <person name="Adam C."/>
            <person name="Keymanesh K."/>
            <person name="Ng V."/>
            <person name="Louie K."/>
            <person name="Northen T."/>
            <person name="Drula E."/>
            <person name="Henrissat B."/>
            <person name="Hsieh H.M."/>
            <person name="Youens-Clark K."/>
            <person name="Lutzoni F."/>
            <person name="Miadlikowska J."/>
            <person name="Eastwood D.C."/>
            <person name="Hamelin R.C."/>
            <person name="Grigoriev I.V."/>
            <person name="U'Ren J.M."/>
        </authorList>
    </citation>
    <scope>NUCLEOTIDE SEQUENCE [LARGE SCALE GENOMIC DNA]</scope>
    <source>
        <strain evidence="1 2">ER1909</strain>
    </source>
</reference>
<accession>A0ACC0CYN4</accession>